<keyword evidence="3" id="KW-1185">Reference proteome</keyword>
<dbReference type="AlphaFoldDB" id="A0AAV5S0M7"/>
<organism evidence="2 3">
    <name type="scientific">Maudiozyma humilis</name>
    <name type="common">Sour dough yeast</name>
    <name type="synonym">Kazachstania humilis</name>
    <dbReference type="NCBI Taxonomy" id="51915"/>
    <lineage>
        <taxon>Eukaryota</taxon>
        <taxon>Fungi</taxon>
        <taxon>Dikarya</taxon>
        <taxon>Ascomycota</taxon>
        <taxon>Saccharomycotina</taxon>
        <taxon>Saccharomycetes</taxon>
        <taxon>Saccharomycetales</taxon>
        <taxon>Saccharomycetaceae</taxon>
        <taxon>Maudiozyma</taxon>
    </lineage>
</organism>
<feature type="compositionally biased region" description="Polar residues" evidence="1">
    <location>
        <begin position="597"/>
        <end position="609"/>
    </location>
</feature>
<feature type="region of interest" description="Disordered" evidence="1">
    <location>
        <begin position="315"/>
        <end position="411"/>
    </location>
</feature>
<comment type="caution">
    <text evidence="2">The sequence shown here is derived from an EMBL/GenBank/DDBJ whole genome shotgun (WGS) entry which is preliminary data.</text>
</comment>
<accession>A0AAV5S0M7</accession>
<feature type="compositionally biased region" description="Acidic residues" evidence="1">
    <location>
        <begin position="199"/>
        <end position="212"/>
    </location>
</feature>
<dbReference type="EMBL" id="BTGD01000010">
    <property type="protein sequence ID" value="GMM56621.1"/>
    <property type="molecule type" value="Genomic_DNA"/>
</dbReference>
<feature type="compositionally biased region" description="Low complexity" evidence="1">
    <location>
        <begin position="369"/>
        <end position="392"/>
    </location>
</feature>
<proteinExistence type="predicted"/>
<feature type="compositionally biased region" description="Polar residues" evidence="1">
    <location>
        <begin position="393"/>
        <end position="403"/>
    </location>
</feature>
<feature type="region of interest" description="Disordered" evidence="1">
    <location>
        <begin position="1"/>
        <end position="40"/>
    </location>
</feature>
<feature type="region of interest" description="Disordered" evidence="1">
    <location>
        <begin position="597"/>
        <end position="641"/>
    </location>
</feature>
<gene>
    <name evidence="2" type="ORF">DAKH74_032370</name>
</gene>
<reference evidence="2 3" key="1">
    <citation type="journal article" date="2023" name="Elife">
        <title>Identification of key yeast species and microbe-microbe interactions impacting larval growth of Drosophila in the wild.</title>
        <authorList>
            <person name="Mure A."/>
            <person name="Sugiura Y."/>
            <person name="Maeda R."/>
            <person name="Honda K."/>
            <person name="Sakurai N."/>
            <person name="Takahashi Y."/>
            <person name="Watada M."/>
            <person name="Katoh T."/>
            <person name="Gotoh A."/>
            <person name="Gotoh Y."/>
            <person name="Taniguchi I."/>
            <person name="Nakamura K."/>
            <person name="Hayashi T."/>
            <person name="Katayama T."/>
            <person name="Uemura T."/>
            <person name="Hattori Y."/>
        </authorList>
    </citation>
    <scope>NUCLEOTIDE SEQUENCE [LARGE SCALE GENOMIC DNA]</scope>
    <source>
        <strain evidence="2 3">KH-74</strain>
    </source>
</reference>
<feature type="region of interest" description="Disordered" evidence="1">
    <location>
        <begin position="165"/>
        <end position="242"/>
    </location>
</feature>
<evidence type="ECO:0000313" key="3">
    <source>
        <dbReference type="Proteomes" id="UP001377567"/>
    </source>
</evidence>
<sequence>MTDTHPLQFSDMPVPPPTAASGSSNLAVTPSRRGHSHRRSFAVSGDFEFLKQCPPGSLPASQGSQWSQGAAGSLSVPPLPRCASPDPVSNAPDGAGPRFNATDFEKPTSVAAEVTFLDAHTPRKISHGLSSPSPRFFISEEPKFTSPVKGVPDAIINLDDALKTKPKSFKSHRRSESAPADLEIVMNFKNGRSIPDFRIDEEDGNNNEDGEDSQPQSDDNDPQAAMPFGLMSPLRPSSPAFKRNYQLNEQAASNSPTRLVFHQHHTTPTTAGSNTPGSANAADKYNSLKIKRQKQRYYHYTKQLPTNITVNTAQPSAAHALQEKTSTASLGSAMSKTPASFAQTPSNTVNSPVTPLSNREFNPHPTNCNNSTATASAIYSSSSENTMSSGSSNPIHSNNSGGEQPQRRARSPDFSMYQQMHQKYPMLNNHLANHAGSKYARRNSGPAVQSSFRFESKVYDMPLDKRDTEQDYPERSVTPRFGQVSPSNDDTFNAAHIGDDGNLSSDESVTSPVNTSQNTRFVLSQDILMGEPGDTVDLSSDPANASTDIVEQLQSFSMTSSKAEVEPRMEQPVPHHSNNNTMLPPGAEAAVRAAQPENRSASDSIVEMNNSRRRSGINGGSAEPATDANARTAAKKKRSKLSIFTNLFSR</sequence>
<name>A0AAV5S0M7_MAUHU</name>
<protein>
    <submittedName>
        <fullName evidence="2">Lre1 protein</fullName>
    </submittedName>
</protein>
<feature type="region of interest" description="Disordered" evidence="1">
    <location>
        <begin position="467"/>
        <end position="491"/>
    </location>
</feature>
<evidence type="ECO:0000256" key="1">
    <source>
        <dbReference type="SAM" id="MobiDB-lite"/>
    </source>
</evidence>
<dbReference type="Proteomes" id="UP001377567">
    <property type="component" value="Unassembled WGS sequence"/>
</dbReference>
<feature type="region of interest" description="Disordered" evidence="1">
    <location>
        <begin position="52"/>
        <end position="103"/>
    </location>
</feature>
<feature type="compositionally biased region" description="Polar residues" evidence="1">
    <location>
        <begin position="59"/>
        <end position="70"/>
    </location>
</feature>
<feature type="compositionally biased region" description="Polar residues" evidence="1">
    <location>
        <begin position="323"/>
        <end position="368"/>
    </location>
</feature>
<evidence type="ECO:0000313" key="2">
    <source>
        <dbReference type="EMBL" id="GMM56621.1"/>
    </source>
</evidence>